<dbReference type="PANTHER" id="PTHR14239:SF0">
    <property type="entry name" value="F420-DEPENDENT NADP REDUCTASE"/>
    <property type="match status" value="1"/>
</dbReference>
<evidence type="ECO:0000256" key="3">
    <source>
        <dbReference type="SAM" id="Phobius"/>
    </source>
</evidence>
<gene>
    <name evidence="5" type="ORF">O3P69_000999</name>
</gene>
<dbReference type="GO" id="GO:0008823">
    <property type="term" value="F:cupric reductase (NADH) activity"/>
    <property type="evidence" value="ECO:0007669"/>
    <property type="project" value="TreeGrafter"/>
</dbReference>
<feature type="transmembrane region" description="Helical" evidence="3">
    <location>
        <begin position="558"/>
        <end position="585"/>
    </location>
</feature>
<sequence length="709" mass="78664">MGNLNTVRRRTFTLVVLLKAQWSSAHPSLLRELSGGHPTPQVTTRVAQPEVQWPSSYEYTCHRCLENDLRRGEVRALSTGVEVALSPVSINLWMSAGTTTRRSRGGEGWGQSLCSMDSKRTGIKRKHGTKSIPRHIGGNNTESSEGVTRHQKHVTTSNAASQTQPAIIMKDGGLDADTLIEVMAVHPYNKRDPTRFDSAFQNAELDSKGDANKQEVIGVLGSGDYGRAIAGKIAQSGYTVLIGSRDPGNPQIQELVRAKPGCRLVTQEEAAKAEMVVVAVGADHYRRLPLGLLKHKVVIDVANFTAPPSPHQPSNAEMLQQLIPQAQVVKSFNVLSAYALENNVQQQAKQVPVASDSPEARRRVLELVKQMGYSPIDKGPLKFARDIEAIPLQLMPSWRKPLMVVGSLFVFHYLLLLFKYQVCGSIQSGESWRQKTLKNLALLNLNRAIAITSLWSLTLCYLPGVIAAYLQLAWGTKYRRFPSWLDTWLKMRKQMGLLMMWMAAIHMCLGVAVWSGTYDPLVWEPPFIASVDVRVNSTTLVTQEIPIYSNRMSLRGELFLTFGTLSMFITFLVGVSSLPSVGATLTWREFNFVQSKLGWVALLTAVMHDGLLGWGFSADDYAVCSLSSGAQYALIFPLATVVLKLLLVTPCLDGPLQKIRRGYDREKRPSAVHPLPHVTSYDMARRGRDDRTGLWHVLPVEDRPRVIHA</sequence>
<feature type="transmembrane region" description="Helical" evidence="3">
    <location>
        <begin position="495"/>
        <end position="516"/>
    </location>
</feature>
<feature type="region of interest" description="Disordered" evidence="2">
    <location>
        <begin position="122"/>
        <end position="166"/>
    </location>
</feature>
<dbReference type="GO" id="GO:0015677">
    <property type="term" value="P:copper ion import"/>
    <property type="evidence" value="ECO:0007669"/>
    <property type="project" value="TreeGrafter"/>
</dbReference>
<dbReference type="Gene3D" id="3.40.50.720">
    <property type="entry name" value="NAD(P)-binding Rossmann-like Domain"/>
    <property type="match status" value="1"/>
</dbReference>
<dbReference type="GO" id="GO:0052851">
    <property type="term" value="F:ferric-chelate reductase (NADPH) activity"/>
    <property type="evidence" value="ECO:0007669"/>
    <property type="project" value="TreeGrafter"/>
</dbReference>
<name>A0AAW0UVH5_SCYPA</name>
<dbReference type="GO" id="GO:0005768">
    <property type="term" value="C:endosome"/>
    <property type="evidence" value="ECO:0007669"/>
    <property type="project" value="TreeGrafter"/>
</dbReference>
<keyword evidence="3" id="KW-0812">Transmembrane</keyword>
<evidence type="ECO:0000256" key="2">
    <source>
        <dbReference type="SAM" id="MobiDB-lite"/>
    </source>
</evidence>
<dbReference type="InterPro" id="IPR051267">
    <property type="entry name" value="STEAP_metalloreductase"/>
</dbReference>
<proteinExistence type="predicted"/>
<keyword evidence="1" id="KW-0560">Oxidoreductase</keyword>
<dbReference type="InterPro" id="IPR036291">
    <property type="entry name" value="NAD(P)-bd_dom_sf"/>
</dbReference>
<dbReference type="InterPro" id="IPR028939">
    <property type="entry name" value="P5C_Rdtase_cat_N"/>
</dbReference>
<keyword evidence="6" id="KW-1185">Reference proteome</keyword>
<dbReference type="Pfam" id="PF03807">
    <property type="entry name" value="F420_oxidored"/>
    <property type="match status" value="1"/>
</dbReference>
<feature type="transmembrane region" description="Helical" evidence="3">
    <location>
        <begin position="597"/>
        <end position="617"/>
    </location>
</feature>
<feature type="compositionally biased region" description="Polar residues" evidence="2">
    <location>
        <begin position="154"/>
        <end position="165"/>
    </location>
</feature>
<keyword evidence="3" id="KW-0472">Membrane</keyword>
<evidence type="ECO:0000313" key="6">
    <source>
        <dbReference type="Proteomes" id="UP001487740"/>
    </source>
</evidence>
<evidence type="ECO:0000256" key="1">
    <source>
        <dbReference type="ARBA" id="ARBA00023002"/>
    </source>
</evidence>
<dbReference type="AlphaFoldDB" id="A0AAW0UVH5"/>
<dbReference type="PANTHER" id="PTHR14239">
    <property type="entry name" value="DUDULIN-RELATED"/>
    <property type="match status" value="1"/>
</dbReference>
<protein>
    <recommendedName>
        <fullName evidence="4">Pyrroline-5-carboxylate reductase catalytic N-terminal domain-containing protein</fullName>
    </recommendedName>
</protein>
<feature type="transmembrane region" description="Helical" evidence="3">
    <location>
        <begin position="629"/>
        <end position="652"/>
    </location>
</feature>
<dbReference type="EMBL" id="JARAKH010000007">
    <property type="protein sequence ID" value="KAK8403193.1"/>
    <property type="molecule type" value="Genomic_DNA"/>
</dbReference>
<comment type="caution">
    <text evidence="5">The sequence shown here is derived from an EMBL/GenBank/DDBJ whole genome shotgun (WGS) entry which is preliminary data.</text>
</comment>
<keyword evidence="3" id="KW-1133">Transmembrane helix</keyword>
<feature type="compositionally biased region" description="Basic residues" evidence="2">
    <location>
        <begin position="122"/>
        <end position="133"/>
    </location>
</feature>
<evidence type="ECO:0000313" key="5">
    <source>
        <dbReference type="EMBL" id="KAK8403193.1"/>
    </source>
</evidence>
<dbReference type="GO" id="GO:0005886">
    <property type="term" value="C:plasma membrane"/>
    <property type="evidence" value="ECO:0007669"/>
    <property type="project" value="TreeGrafter"/>
</dbReference>
<evidence type="ECO:0000259" key="4">
    <source>
        <dbReference type="Pfam" id="PF03807"/>
    </source>
</evidence>
<dbReference type="Proteomes" id="UP001487740">
    <property type="component" value="Unassembled WGS sequence"/>
</dbReference>
<organism evidence="5 6">
    <name type="scientific">Scylla paramamosain</name>
    <name type="common">Mud crab</name>
    <dbReference type="NCBI Taxonomy" id="85552"/>
    <lineage>
        <taxon>Eukaryota</taxon>
        <taxon>Metazoa</taxon>
        <taxon>Ecdysozoa</taxon>
        <taxon>Arthropoda</taxon>
        <taxon>Crustacea</taxon>
        <taxon>Multicrustacea</taxon>
        <taxon>Malacostraca</taxon>
        <taxon>Eumalacostraca</taxon>
        <taxon>Eucarida</taxon>
        <taxon>Decapoda</taxon>
        <taxon>Pleocyemata</taxon>
        <taxon>Brachyura</taxon>
        <taxon>Eubrachyura</taxon>
        <taxon>Portunoidea</taxon>
        <taxon>Portunidae</taxon>
        <taxon>Portuninae</taxon>
        <taxon>Scylla</taxon>
    </lineage>
</organism>
<feature type="transmembrane region" description="Helical" evidence="3">
    <location>
        <begin position="448"/>
        <end position="474"/>
    </location>
</feature>
<dbReference type="SUPFAM" id="SSF51735">
    <property type="entry name" value="NAD(P)-binding Rossmann-fold domains"/>
    <property type="match status" value="1"/>
</dbReference>
<reference evidence="5 6" key="1">
    <citation type="submission" date="2023-03" db="EMBL/GenBank/DDBJ databases">
        <title>High-quality genome of Scylla paramamosain provides insights in environmental adaptation.</title>
        <authorList>
            <person name="Zhang L."/>
        </authorList>
    </citation>
    <scope>NUCLEOTIDE SEQUENCE [LARGE SCALE GENOMIC DNA]</scope>
    <source>
        <strain evidence="5">LZ_2023a</strain>
        <tissue evidence="5">Muscle</tissue>
    </source>
</reference>
<accession>A0AAW0UVH5</accession>
<feature type="domain" description="Pyrroline-5-carboxylate reductase catalytic N-terminal" evidence="4">
    <location>
        <begin position="217"/>
        <end position="303"/>
    </location>
</feature>